<feature type="transmembrane region" description="Helical" evidence="6">
    <location>
        <begin position="6"/>
        <end position="30"/>
    </location>
</feature>
<dbReference type="Pfam" id="PF02653">
    <property type="entry name" value="BPD_transp_2"/>
    <property type="match status" value="2"/>
</dbReference>
<reference evidence="7" key="2">
    <citation type="submission" date="2020-09" db="EMBL/GenBank/DDBJ databases">
        <authorList>
            <person name="Sun Q."/>
            <person name="Kim S."/>
        </authorList>
    </citation>
    <scope>NUCLEOTIDE SEQUENCE</scope>
    <source>
        <strain evidence="7">KCTC 42651</strain>
    </source>
</reference>
<sequence>MSDRSAFRALFAGYGWEIGLLVFMALLYAAGTLINPDFFGDFHALRATLRDAARFGVMAVGMTFVIVNRDLDLSVGSTLGLVAVVFSLLYAPAHYDLGLGWTVAGALGVGLAIGLVNGVLVTFLQVPAFIATLTMLFIGRGLVLGLTGGKTIAYDAKAAESAFFAIGEANPLGFNNQILVFVAIAAVGALLLARTRWGYESYAVGGNLQAAEFAGIDTRIVRIRGFVLASLCAAVAGIMNVAQDKGVTSQYGQGAELIVIAAVIVGGASILGGRGRVVGSCLGAILVVLIDKVLREGVPTVRVIKIGGVDMQVQAMAQLPPGAVPAFLGLILVAAVLIEPLVLRRRLPQRLWAWLRGHTPPPAEDADGVAMVGIKTMGHSVQAREFSGGLVNRLLARREAAAVLFMVALWLVGMWLRPDFWGSLDNSFNLLLAFTEVGLLAVGMTFVIVNGDIDLSVGAVLALSGATAAFLMKTLGADPGFAILAAFVVGTAAGAMNGLLATRARLPAFVATLGMFYIARGLAAWMVAGRQLSQFPESFGLLGRKLIEPLQALGLAPAPGTLAFKIAGALSTQTLMLAVIAVVAAVVLARIRWGWACYATGGNPRAAGYAGIDTDRVRFAALVFSAMCAAVAGIVYVAFLRSFNPSAGQLRELDAIAAVIIGGGSIFGGYGSVIGSLAGAAVIALIRALLSLQIIGADGQSFVMPQHWVNVFIGLILIVAVLGDIWLRQQAVLGRLLGRLTMRRRASRSAAT</sequence>
<evidence type="ECO:0000256" key="6">
    <source>
        <dbReference type="SAM" id="Phobius"/>
    </source>
</evidence>
<feature type="transmembrane region" description="Helical" evidence="6">
    <location>
        <begin position="315"/>
        <end position="338"/>
    </location>
</feature>
<name>A0A918XSR5_9PROT</name>
<dbReference type="CDD" id="cd06579">
    <property type="entry name" value="TM_PBP1_transp_AraH_like"/>
    <property type="match status" value="2"/>
</dbReference>
<dbReference type="RefSeq" id="WP_189989122.1">
    <property type="nucleotide sequence ID" value="NZ_BMZS01000004.1"/>
</dbReference>
<feature type="transmembrane region" description="Helical" evidence="6">
    <location>
        <begin position="619"/>
        <end position="643"/>
    </location>
</feature>
<reference evidence="7" key="1">
    <citation type="journal article" date="2014" name="Int. J. Syst. Evol. Microbiol.">
        <title>Complete genome sequence of Corynebacterium casei LMG S-19264T (=DSM 44701T), isolated from a smear-ripened cheese.</title>
        <authorList>
            <consortium name="US DOE Joint Genome Institute (JGI-PGF)"/>
            <person name="Walter F."/>
            <person name="Albersmeier A."/>
            <person name="Kalinowski J."/>
            <person name="Ruckert C."/>
        </authorList>
    </citation>
    <scope>NUCLEOTIDE SEQUENCE</scope>
    <source>
        <strain evidence="7">KCTC 42651</strain>
    </source>
</reference>
<dbReference type="GO" id="GO:0005886">
    <property type="term" value="C:plasma membrane"/>
    <property type="evidence" value="ECO:0007669"/>
    <property type="project" value="UniProtKB-SubCell"/>
</dbReference>
<keyword evidence="3 6" id="KW-0812">Transmembrane</keyword>
<feature type="transmembrane region" description="Helical" evidence="6">
    <location>
        <begin position="178"/>
        <end position="197"/>
    </location>
</feature>
<feature type="transmembrane region" description="Helical" evidence="6">
    <location>
        <begin position="98"/>
        <end position="120"/>
    </location>
</feature>
<dbReference type="PANTHER" id="PTHR32196">
    <property type="entry name" value="ABC TRANSPORTER PERMEASE PROTEIN YPHD-RELATED-RELATED"/>
    <property type="match status" value="1"/>
</dbReference>
<evidence type="ECO:0000313" key="7">
    <source>
        <dbReference type="EMBL" id="GHD49115.1"/>
    </source>
</evidence>
<feature type="transmembrane region" description="Helical" evidence="6">
    <location>
        <begin position="126"/>
        <end position="147"/>
    </location>
</feature>
<evidence type="ECO:0000256" key="1">
    <source>
        <dbReference type="ARBA" id="ARBA00004651"/>
    </source>
</evidence>
<comment type="subcellular location">
    <subcellularLocation>
        <location evidence="1">Cell membrane</location>
        <topology evidence="1">Multi-pass membrane protein</topology>
    </subcellularLocation>
</comment>
<dbReference type="GO" id="GO:0022857">
    <property type="term" value="F:transmembrane transporter activity"/>
    <property type="evidence" value="ECO:0007669"/>
    <property type="project" value="InterPro"/>
</dbReference>
<evidence type="ECO:0000256" key="4">
    <source>
        <dbReference type="ARBA" id="ARBA00022989"/>
    </source>
</evidence>
<feature type="transmembrane region" description="Helical" evidence="6">
    <location>
        <begin position="455"/>
        <end position="472"/>
    </location>
</feature>
<dbReference type="InterPro" id="IPR001851">
    <property type="entry name" value="ABC_transp_permease"/>
</dbReference>
<dbReference type="AlphaFoldDB" id="A0A918XSR5"/>
<gene>
    <name evidence="7" type="ORF">GCM10017083_21000</name>
</gene>
<organism evidence="7 8">
    <name type="scientific">Thalassobaculum fulvum</name>
    <dbReference type="NCBI Taxonomy" id="1633335"/>
    <lineage>
        <taxon>Bacteria</taxon>
        <taxon>Pseudomonadati</taxon>
        <taxon>Pseudomonadota</taxon>
        <taxon>Alphaproteobacteria</taxon>
        <taxon>Rhodospirillales</taxon>
        <taxon>Thalassobaculaceae</taxon>
        <taxon>Thalassobaculum</taxon>
    </lineage>
</organism>
<keyword evidence="5 6" id="KW-0472">Membrane</keyword>
<feature type="transmembrane region" description="Helical" evidence="6">
    <location>
        <begin position="708"/>
        <end position="727"/>
    </location>
</feature>
<feature type="transmembrane region" description="Helical" evidence="6">
    <location>
        <begin position="428"/>
        <end position="449"/>
    </location>
</feature>
<evidence type="ECO:0000256" key="5">
    <source>
        <dbReference type="ARBA" id="ARBA00023136"/>
    </source>
</evidence>
<feature type="transmembrane region" description="Helical" evidence="6">
    <location>
        <begin position="506"/>
        <end position="528"/>
    </location>
</feature>
<accession>A0A918XSR5</accession>
<proteinExistence type="predicted"/>
<dbReference type="EMBL" id="BMZS01000004">
    <property type="protein sequence ID" value="GHD49115.1"/>
    <property type="molecule type" value="Genomic_DNA"/>
</dbReference>
<comment type="caution">
    <text evidence="7">The sequence shown here is derived from an EMBL/GenBank/DDBJ whole genome shotgun (WGS) entry which is preliminary data.</text>
</comment>
<evidence type="ECO:0000313" key="8">
    <source>
        <dbReference type="Proteomes" id="UP000630353"/>
    </source>
</evidence>
<feature type="transmembrane region" description="Helical" evidence="6">
    <location>
        <begin position="223"/>
        <end position="242"/>
    </location>
</feature>
<protein>
    <submittedName>
        <fullName evidence="7">Sugar ABC transporter permease</fullName>
    </submittedName>
</protein>
<dbReference type="Proteomes" id="UP000630353">
    <property type="component" value="Unassembled WGS sequence"/>
</dbReference>
<evidence type="ECO:0000256" key="3">
    <source>
        <dbReference type="ARBA" id="ARBA00022692"/>
    </source>
</evidence>
<keyword evidence="4 6" id="KW-1133">Transmembrane helix</keyword>
<keyword evidence="8" id="KW-1185">Reference proteome</keyword>
<keyword evidence="2" id="KW-1003">Cell membrane</keyword>
<feature type="transmembrane region" description="Helical" evidence="6">
    <location>
        <begin position="73"/>
        <end position="91"/>
    </location>
</feature>
<feature type="transmembrane region" description="Helical" evidence="6">
    <location>
        <begin position="400"/>
        <end position="416"/>
    </location>
</feature>
<feature type="transmembrane region" description="Helical" evidence="6">
    <location>
        <begin position="575"/>
        <end position="595"/>
    </location>
</feature>
<evidence type="ECO:0000256" key="2">
    <source>
        <dbReference type="ARBA" id="ARBA00022475"/>
    </source>
</evidence>
<feature type="transmembrane region" description="Helical" evidence="6">
    <location>
        <begin position="51"/>
        <end position="67"/>
    </location>
</feature>
<feature type="transmembrane region" description="Helical" evidence="6">
    <location>
        <begin position="479"/>
        <end position="500"/>
    </location>
</feature>
<feature type="transmembrane region" description="Helical" evidence="6">
    <location>
        <begin position="655"/>
        <end position="688"/>
    </location>
</feature>